<keyword evidence="5" id="KW-0676">Redox-active center</keyword>
<evidence type="ECO:0000259" key="7">
    <source>
        <dbReference type="Pfam" id="PF13462"/>
    </source>
</evidence>
<evidence type="ECO:0000256" key="1">
    <source>
        <dbReference type="ARBA" id="ARBA00005791"/>
    </source>
</evidence>
<evidence type="ECO:0000256" key="6">
    <source>
        <dbReference type="SAM" id="Phobius"/>
    </source>
</evidence>
<keyword evidence="2" id="KW-0732">Signal</keyword>
<comment type="similarity">
    <text evidence="1">Belongs to the thioredoxin family. DsbA subfamily.</text>
</comment>
<dbReference type="CDD" id="cd02972">
    <property type="entry name" value="DsbA_family"/>
    <property type="match status" value="1"/>
</dbReference>
<evidence type="ECO:0000313" key="8">
    <source>
        <dbReference type="EMBL" id="MBD8012340.1"/>
    </source>
</evidence>
<keyword evidence="6" id="KW-1133">Transmembrane helix</keyword>
<dbReference type="InterPro" id="IPR036249">
    <property type="entry name" value="Thioredoxin-like_sf"/>
</dbReference>
<sequence length="219" mass="23215">MAHAQSKPNWFAIGISAAVVIVLVALGAVVVWLNNQATDAGPAPKGEIVNSETGAISFGEGEDVVSTYIDFMCPACNSFEQAYGQQLQEAAASDQLTLEVHPIAILDHLSQGTDYSSRAAAAMYCVAENNPDKALDFMNALFANQPQENSTGLTDDQLKEIADQVGADKAAECIDDGTYLKYGAAQAKAHEITGTPTVEINGKRLDISEINTELPKVLP</sequence>
<gene>
    <name evidence="8" type="ORF">H9633_08495</name>
</gene>
<dbReference type="SUPFAM" id="SSF52833">
    <property type="entry name" value="Thioredoxin-like"/>
    <property type="match status" value="1"/>
</dbReference>
<protein>
    <submittedName>
        <fullName evidence="8">DsbA family protein</fullName>
    </submittedName>
</protein>
<dbReference type="PANTHER" id="PTHR13887">
    <property type="entry name" value="GLUTATHIONE S-TRANSFERASE KAPPA"/>
    <property type="match status" value="1"/>
</dbReference>
<keyword evidence="9" id="KW-1185">Reference proteome</keyword>
<evidence type="ECO:0000313" key="9">
    <source>
        <dbReference type="Proteomes" id="UP000611521"/>
    </source>
</evidence>
<dbReference type="Pfam" id="PF13462">
    <property type="entry name" value="Thioredoxin_4"/>
    <property type="match status" value="1"/>
</dbReference>
<dbReference type="PANTHER" id="PTHR13887:SF14">
    <property type="entry name" value="DISULFIDE BOND FORMATION PROTEIN D"/>
    <property type="match status" value="1"/>
</dbReference>
<keyword evidence="4" id="KW-1015">Disulfide bond</keyword>
<evidence type="ECO:0000256" key="3">
    <source>
        <dbReference type="ARBA" id="ARBA00023002"/>
    </source>
</evidence>
<feature type="domain" description="Thioredoxin-like fold" evidence="7">
    <location>
        <begin position="63"/>
        <end position="207"/>
    </location>
</feature>
<evidence type="ECO:0000256" key="2">
    <source>
        <dbReference type="ARBA" id="ARBA00022729"/>
    </source>
</evidence>
<keyword evidence="6" id="KW-0472">Membrane</keyword>
<dbReference type="InterPro" id="IPR012336">
    <property type="entry name" value="Thioredoxin-like_fold"/>
</dbReference>
<name>A0ABR8W5P2_9MICO</name>
<comment type="caution">
    <text evidence="8">The sequence shown here is derived from an EMBL/GenBank/DDBJ whole genome shotgun (WGS) entry which is preliminary data.</text>
</comment>
<dbReference type="EMBL" id="JACSPX010000001">
    <property type="protein sequence ID" value="MBD8012340.1"/>
    <property type="molecule type" value="Genomic_DNA"/>
</dbReference>
<organism evidence="8 9">
    <name type="scientific">Microbacterium commune</name>
    <dbReference type="NCBI Taxonomy" id="2762219"/>
    <lineage>
        <taxon>Bacteria</taxon>
        <taxon>Bacillati</taxon>
        <taxon>Actinomycetota</taxon>
        <taxon>Actinomycetes</taxon>
        <taxon>Micrococcales</taxon>
        <taxon>Microbacteriaceae</taxon>
        <taxon>Microbacterium</taxon>
    </lineage>
</organism>
<dbReference type="RefSeq" id="WP_071644006.1">
    <property type="nucleotide sequence ID" value="NZ_JACSPX010000001.1"/>
</dbReference>
<keyword evidence="3" id="KW-0560">Oxidoreductase</keyword>
<feature type="transmembrane region" description="Helical" evidence="6">
    <location>
        <begin position="12"/>
        <end position="33"/>
    </location>
</feature>
<proteinExistence type="inferred from homology"/>
<keyword evidence="6" id="KW-0812">Transmembrane</keyword>
<evidence type="ECO:0000256" key="4">
    <source>
        <dbReference type="ARBA" id="ARBA00023157"/>
    </source>
</evidence>
<accession>A0ABR8W5P2</accession>
<reference evidence="8 9" key="1">
    <citation type="submission" date="2020-08" db="EMBL/GenBank/DDBJ databases">
        <title>A Genomic Blueprint of the Chicken Gut Microbiome.</title>
        <authorList>
            <person name="Gilroy R."/>
            <person name="Ravi A."/>
            <person name="Getino M."/>
            <person name="Pursley I."/>
            <person name="Horton D.L."/>
            <person name="Alikhan N.-F."/>
            <person name="Baker D."/>
            <person name="Gharbi K."/>
            <person name="Hall N."/>
            <person name="Watson M."/>
            <person name="Adriaenssens E.M."/>
            <person name="Foster-Nyarko E."/>
            <person name="Jarju S."/>
            <person name="Secka A."/>
            <person name="Antonio M."/>
            <person name="Oren A."/>
            <person name="Chaudhuri R."/>
            <person name="La Ragione R.M."/>
            <person name="Hildebrand F."/>
            <person name="Pallen M.J."/>
        </authorList>
    </citation>
    <scope>NUCLEOTIDE SEQUENCE [LARGE SCALE GENOMIC DNA]</scope>
    <source>
        <strain evidence="8 9">Re1</strain>
    </source>
</reference>
<evidence type="ECO:0000256" key="5">
    <source>
        <dbReference type="ARBA" id="ARBA00023284"/>
    </source>
</evidence>
<dbReference type="Gene3D" id="3.40.30.10">
    <property type="entry name" value="Glutaredoxin"/>
    <property type="match status" value="1"/>
</dbReference>
<dbReference type="Proteomes" id="UP000611521">
    <property type="component" value="Unassembled WGS sequence"/>
</dbReference>